<dbReference type="RefSeq" id="WP_197310765.1">
    <property type="nucleotide sequence ID" value="NZ_JADZLT010000049.1"/>
</dbReference>
<keyword evidence="2" id="KW-0812">Transmembrane</keyword>
<reference evidence="3" key="1">
    <citation type="submission" date="2020-12" db="EMBL/GenBank/DDBJ databases">
        <title>Methylobrevis albus sp. nov., isolated from fresh water lack sediment.</title>
        <authorList>
            <person name="Zou Q."/>
        </authorList>
    </citation>
    <scope>NUCLEOTIDE SEQUENCE</scope>
    <source>
        <strain evidence="3">L22</strain>
    </source>
</reference>
<keyword evidence="4" id="KW-1185">Reference proteome</keyword>
<feature type="transmembrane region" description="Helical" evidence="2">
    <location>
        <begin position="79"/>
        <end position="102"/>
    </location>
</feature>
<name>A0A931I1P8_9HYPH</name>
<comment type="caution">
    <text evidence="3">The sequence shown here is derived from an EMBL/GenBank/DDBJ whole genome shotgun (WGS) entry which is preliminary data.</text>
</comment>
<keyword evidence="2" id="KW-1133">Transmembrane helix</keyword>
<evidence type="ECO:0000313" key="3">
    <source>
        <dbReference type="EMBL" id="MBH0237680.1"/>
    </source>
</evidence>
<feature type="transmembrane region" description="Helical" evidence="2">
    <location>
        <begin position="12"/>
        <end position="33"/>
    </location>
</feature>
<evidence type="ECO:0000256" key="2">
    <source>
        <dbReference type="SAM" id="Phobius"/>
    </source>
</evidence>
<evidence type="ECO:0000313" key="4">
    <source>
        <dbReference type="Proteomes" id="UP000631694"/>
    </source>
</evidence>
<feature type="transmembrane region" description="Helical" evidence="2">
    <location>
        <begin position="45"/>
        <end position="67"/>
    </location>
</feature>
<feature type="region of interest" description="Disordered" evidence="1">
    <location>
        <begin position="412"/>
        <end position="461"/>
    </location>
</feature>
<organism evidence="3 4">
    <name type="scientific">Methylobrevis albus</name>
    <dbReference type="NCBI Taxonomy" id="2793297"/>
    <lineage>
        <taxon>Bacteria</taxon>
        <taxon>Pseudomonadati</taxon>
        <taxon>Pseudomonadota</taxon>
        <taxon>Alphaproteobacteria</taxon>
        <taxon>Hyphomicrobiales</taxon>
        <taxon>Pleomorphomonadaceae</taxon>
        <taxon>Methylobrevis</taxon>
    </lineage>
</organism>
<sequence>MSTALRDGVQGLDLTLRLTLAVLSLASGVYTYLGVRDLLDGSAATVAFAAAIYSIAVSVGIYAFWSFMMRFLPHVRDFGSRIVLTLAMLLGSAMIVAMSSWLNAAALAGSAAVEQHLAYTLEDYSADLDRAHNRALAAQSLLPDIEMASVRFARLADAERDDGSLTGTSGSGTVVQLLSQMSNQLTGLAGEVRASGERVAALYTEGSAHIQKMRELVSAGGPVAPRTEAFGTEAMGLIGTIAGLQQTSVAAAVKRAADDLAIGFIAPVADGASADLASRQTAIVGNVERAVAAQSVALANAAEEILSVESPPPTRFQPVSTAEAVLRYAGDFLPSWAGAVSIDLLPAVMVIILCVVHAAIRREGDPVASAGTMTAADLITAARLLRDVDNERLAFAAPVPAAMPVAVPVEAPAPTSRPEAAHAEAAPPLAEPAPEPAGPSAQLVDDAKITPLPSNRLGKKE</sequence>
<dbReference type="AlphaFoldDB" id="A0A931I1P8"/>
<protein>
    <submittedName>
        <fullName evidence="3">Uncharacterized protein</fullName>
    </submittedName>
</protein>
<evidence type="ECO:0000256" key="1">
    <source>
        <dbReference type="SAM" id="MobiDB-lite"/>
    </source>
</evidence>
<proteinExistence type="predicted"/>
<accession>A0A931I1P8</accession>
<gene>
    <name evidence="3" type="ORF">I5731_07605</name>
</gene>
<dbReference type="EMBL" id="JADZLT010000049">
    <property type="protein sequence ID" value="MBH0237680.1"/>
    <property type="molecule type" value="Genomic_DNA"/>
</dbReference>
<dbReference type="Proteomes" id="UP000631694">
    <property type="component" value="Unassembled WGS sequence"/>
</dbReference>
<keyword evidence="2" id="KW-0472">Membrane</keyword>